<gene>
    <name evidence="2" type="ORF">BZK42_00710</name>
</gene>
<keyword evidence="1" id="KW-0472">Membrane</keyword>
<sequence length="68" mass="7845">MLKKTQFFKKSGYQAEILPLRIFRWLMLTMQAVCIVVFLVGTFEVVLNNIGEPGEGPFDTIIRNECSY</sequence>
<protein>
    <submittedName>
        <fullName evidence="2">Uncharacterized protein</fullName>
    </submittedName>
</protein>
<dbReference type="EMBL" id="NAEW01000001">
    <property type="protein sequence ID" value="OQM43455.1"/>
    <property type="molecule type" value="Genomic_DNA"/>
</dbReference>
<dbReference type="Proteomes" id="UP000192573">
    <property type="component" value="Unassembled WGS sequence"/>
</dbReference>
<evidence type="ECO:0000313" key="3">
    <source>
        <dbReference type="Proteomes" id="UP000192573"/>
    </source>
</evidence>
<keyword evidence="1" id="KW-0812">Transmembrane</keyword>
<feature type="transmembrane region" description="Helical" evidence="1">
    <location>
        <begin position="21"/>
        <end position="43"/>
    </location>
</feature>
<proteinExistence type="predicted"/>
<dbReference type="AlphaFoldDB" id="A0A1V8P438"/>
<comment type="caution">
    <text evidence="2">The sequence shown here is derived from an EMBL/GenBank/DDBJ whole genome shotgun (WGS) entry which is preliminary data.</text>
</comment>
<evidence type="ECO:0000313" key="2">
    <source>
        <dbReference type="EMBL" id="OQM43455.1"/>
    </source>
</evidence>
<evidence type="ECO:0000256" key="1">
    <source>
        <dbReference type="SAM" id="Phobius"/>
    </source>
</evidence>
<reference evidence="2 3" key="1">
    <citation type="submission" date="2017-03" db="EMBL/GenBank/DDBJ databases">
        <authorList>
            <person name="Afonso C.L."/>
            <person name="Miller P.J."/>
            <person name="Scott M.A."/>
            <person name="Spackman E."/>
            <person name="Goraichik I."/>
            <person name="Dimitrov K.M."/>
            <person name="Suarez D.L."/>
            <person name="Swayne D.E."/>
        </authorList>
    </citation>
    <scope>NUCLEOTIDE SEQUENCE [LARGE SCALE GENOMIC DNA]</scope>
    <source>
        <strain evidence="2 3">ATCC 51113</strain>
    </source>
</reference>
<organism evidence="2 3">
    <name type="scientific">Citrobacter braakii</name>
    <dbReference type="NCBI Taxonomy" id="57706"/>
    <lineage>
        <taxon>Bacteria</taxon>
        <taxon>Pseudomonadati</taxon>
        <taxon>Pseudomonadota</taxon>
        <taxon>Gammaproteobacteria</taxon>
        <taxon>Enterobacterales</taxon>
        <taxon>Enterobacteriaceae</taxon>
        <taxon>Citrobacter</taxon>
        <taxon>Citrobacter freundii complex</taxon>
    </lineage>
</organism>
<keyword evidence="1" id="KW-1133">Transmembrane helix</keyword>
<accession>A0A1V8P438</accession>
<name>A0A1V8P438_CITBR</name>